<proteinExistence type="predicted"/>
<organism evidence="1 2">
    <name type="scientific">Candidatus Fimihabitans intestinipullorum</name>
    <dbReference type="NCBI Taxonomy" id="2840820"/>
    <lineage>
        <taxon>Bacteria</taxon>
        <taxon>Bacillati</taxon>
        <taxon>Mycoplasmatota</taxon>
        <taxon>Mycoplasmatota incertae sedis</taxon>
        <taxon>Candidatus Fimihabitans</taxon>
    </lineage>
</organism>
<name>A0A9D1HX66_9BACT</name>
<dbReference type="Proteomes" id="UP000824087">
    <property type="component" value="Unassembled WGS sequence"/>
</dbReference>
<sequence length="161" mass="18424">MKKILWILPILCLLCGCEMQMSEEQKEYQAGVRQLEEKKVKNFDKELPFEIEVSIDSLVEGELVYSVVIDQPKVPMKNIKALVVHDAKTTDIFPSVGIFDTPLNLIPNEVDQEKKNVKGIALVGYIETDKSVGAFHMNVRVLVSYEDEEGNRHQLYSYHKI</sequence>
<reference evidence="1" key="1">
    <citation type="submission" date="2020-10" db="EMBL/GenBank/DDBJ databases">
        <authorList>
            <person name="Gilroy R."/>
        </authorList>
    </citation>
    <scope>NUCLEOTIDE SEQUENCE</scope>
    <source>
        <strain evidence="1">CHK197-8231</strain>
    </source>
</reference>
<reference evidence="1" key="2">
    <citation type="journal article" date="2021" name="PeerJ">
        <title>Extensive microbial diversity within the chicken gut microbiome revealed by metagenomics and culture.</title>
        <authorList>
            <person name="Gilroy R."/>
            <person name="Ravi A."/>
            <person name="Getino M."/>
            <person name="Pursley I."/>
            <person name="Horton D.L."/>
            <person name="Alikhan N.F."/>
            <person name="Baker D."/>
            <person name="Gharbi K."/>
            <person name="Hall N."/>
            <person name="Watson M."/>
            <person name="Adriaenssens E.M."/>
            <person name="Foster-Nyarko E."/>
            <person name="Jarju S."/>
            <person name="Secka A."/>
            <person name="Antonio M."/>
            <person name="Oren A."/>
            <person name="Chaudhuri R.R."/>
            <person name="La Ragione R."/>
            <person name="Hildebrand F."/>
            <person name="Pallen M.J."/>
        </authorList>
    </citation>
    <scope>NUCLEOTIDE SEQUENCE</scope>
    <source>
        <strain evidence="1">CHK197-8231</strain>
    </source>
</reference>
<comment type="caution">
    <text evidence="1">The sequence shown here is derived from an EMBL/GenBank/DDBJ whole genome shotgun (WGS) entry which is preliminary data.</text>
</comment>
<gene>
    <name evidence="1" type="ORF">IAD49_04930</name>
</gene>
<protein>
    <recommendedName>
        <fullName evidence="3">Lipoprotein</fullName>
    </recommendedName>
</protein>
<evidence type="ECO:0008006" key="3">
    <source>
        <dbReference type="Google" id="ProtNLM"/>
    </source>
</evidence>
<evidence type="ECO:0000313" key="2">
    <source>
        <dbReference type="Proteomes" id="UP000824087"/>
    </source>
</evidence>
<dbReference type="EMBL" id="DVML01000026">
    <property type="protein sequence ID" value="HIU22905.1"/>
    <property type="molecule type" value="Genomic_DNA"/>
</dbReference>
<accession>A0A9D1HX66</accession>
<dbReference type="AlphaFoldDB" id="A0A9D1HX66"/>
<dbReference type="PROSITE" id="PS51257">
    <property type="entry name" value="PROKAR_LIPOPROTEIN"/>
    <property type="match status" value="1"/>
</dbReference>
<evidence type="ECO:0000313" key="1">
    <source>
        <dbReference type="EMBL" id="HIU22905.1"/>
    </source>
</evidence>